<dbReference type="InterPro" id="IPR018368">
    <property type="entry name" value="ClpA/B_CS1"/>
</dbReference>
<keyword evidence="3 10" id="KW-0547">Nucleotide-binding</keyword>
<evidence type="ECO:0000256" key="6">
    <source>
        <dbReference type="ARBA" id="ARBA00023186"/>
    </source>
</evidence>
<feature type="coiled-coil region" evidence="11">
    <location>
        <begin position="414"/>
        <end position="501"/>
    </location>
</feature>
<dbReference type="InterPro" id="IPR027417">
    <property type="entry name" value="P-loop_NTPase"/>
</dbReference>
<evidence type="ECO:0000256" key="10">
    <source>
        <dbReference type="RuleBase" id="RU004432"/>
    </source>
</evidence>
<keyword evidence="14" id="KW-1185">Reference proteome</keyword>
<dbReference type="InterPro" id="IPR003959">
    <property type="entry name" value="ATPase_AAA_core"/>
</dbReference>
<dbReference type="PROSITE" id="PS00870">
    <property type="entry name" value="CLPAB_1"/>
    <property type="match status" value="1"/>
</dbReference>
<evidence type="ECO:0000256" key="3">
    <source>
        <dbReference type="ARBA" id="ARBA00022741"/>
    </source>
</evidence>
<feature type="domain" description="Clp R" evidence="12">
    <location>
        <begin position="3"/>
        <end position="148"/>
    </location>
</feature>
<evidence type="ECO:0000256" key="1">
    <source>
        <dbReference type="ARBA" id="ARBA00008675"/>
    </source>
</evidence>
<dbReference type="Pfam" id="PF17871">
    <property type="entry name" value="AAA_lid_9"/>
    <property type="match status" value="1"/>
</dbReference>
<dbReference type="Pfam" id="PF07724">
    <property type="entry name" value="AAA_2"/>
    <property type="match status" value="1"/>
</dbReference>
<dbReference type="CDD" id="cd00009">
    <property type="entry name" value="AAA"/>
    <property type="match status" value="1"/>
</dbReference>
<dbReference type="Pfam" id="PF10431">
    <property type="entry name" value="ClpB_D2-small"/>
    <property type="match status" value="1"/>
</dbReference>
<dbReference type="PROSITE" id="PS51903">
    <property type="entry name" value="CLP_R"/>
    <property type="match status" value="1"/>
</dbReference>
<comment type="subcellular location">
    <subcellularLocation>
        <location evidence="11">Cytoplasm</location>
    </subcellularLocation>
</comment>
<name>A0ABW3PUB0_9LACO</name>
<comment type="similarity">
    <text evidence="1 10">Belongs to the ClpA/ClpB family.</text>
</comment>
<dbReference type="InterPro" id="IPR017730">
    <property type="entry name" value="Chaperonin_ClpB"/>
</dbReference>
<dbReference type="InterPro" id="IPR036628">
    <property type="entry name" value="Clp_N_dom_sf"/>
</dbReference>
<sequence>MNPDNLTEAVTQAISQAQQIAVTRKQQNITVAHLFKFLVQPGELARQIYSELGLNLTDLNAELDNEIDQIATVTGSNITYGQSLSTNLYELLQNAEQIKNEFGDAYIAVDTLTIAVMQLHGDSFTDYLSKQGITEQKVRNVVEKIRGGQKVTSKNQEDSYQSLEKYGTDLVKAARDNQLGPIIGRDEEILDVIRILSRKTKNNPVLIGAPGVGKTAVVEGLALRIASNDVPENLKNKTIFQLDMGSLIAGAKYRGEFEERLQAVLKEVKKAEGQIIMFIDEIHNIVGAGKAEGAMDAGNILKPMLARGELHLIGATTIDEYRKYMEKDKALERRFQRVMVHEPSVEDTITILRGLSEGLEIHHGVRIHDNALVAAAKLSDRYITDRNLPDKAIDLVDEASAEIRVEMNSSPTALDQSNRQLMRLEVEEAALKQETDEASKKRLTEVQKQLANIKEKVNGLNARWKQEKDAIQKISDKKKQLDQARNELKQAENNYDLNQAAVLQHGTIPQLESDLKKLEENDQHADWLVSESVTADEIAKVVSRETGIPVTRLVEGERQKLLHLADNLHKRVIGQNEAVTAVSDAVIRSRAGLQDPSRPLGSFLFLGPTGVGKTELAKALAEDLFDSENHMVRIDMSEYMEKESVSRLVGAAPGYVGYEEGGQLTEAVRRNPYTIVLFDEIEKAHPDVFNILLQVLDDGRLTDSQGRTVDFKNTILIMTSNLGSDILLEGTNENGVISDDAKKQVNQLLKASFKPEFLNRIDDVIMFKPLSRSDIEKIVQKLIDQLSVRTKAQDIKLSISDQAKQWIAQNGYEPQYGARPLQRYVTNVVETPLAKMMIGEQIKPHSIVHINLENDRLSFVPEQVTAAQV</sequence>
<dbReference type="InterPro" id="IPR019489">
    <property type="entry name" value="Clp_ATPase_C"/>
</dbReference>
<dbReference type="SUPFAM" id="SSF52540">
    <property type="entry name" value="P-loop containing nucleoside triphosphate hydrolases"/>
    <property type="match status" value="2"/>
</dbReference>
<keyword evidence="4 10" id="KW-0067">ATP-binding</keyword>
<gene>
    <name evidence="11 13" type="primary">clpB</name>
    <name evidence="13" type="ORF">ACFQ22_11125</name>
</gene>
<dbReference type="PROSITE" id="PS00871">
    <property type="entry name" value="CLPAB_2"/>
    <property type="match status" value="1"/>
</dbReference>
<evidence type="ECO:0000313" key="14">
    <source>
        <dbReference type="Proteomes" id="UP001597156"/>
    </source>
</evidence>
<evidence type="ECO:0000256" key="5">
    <source>
        <dbReference type="ARBA" id="ARBA00023054"/>
    </source>
</evidence>
<proteinExistence type="inferred from homology"/>
<dbReference type="InterPro" id="IPR001270">
    <property type="entry name" value="ClpA/B"/>
</dbReference>
<keyword evidence="11" id="KW-0963">Cytoplasm</keyword>
<comment type="subunit">
    <text evidence="11">Homohexamer; The oligomerization is ATP-dependent.</text>
</comment>
<keyword evidence="2 9" id="KW-0677">Repeat</keyword>
<dbReference type="PANTHER" id="PTHR11638">
    <property type="entry name" value="ATP-DEPENDENT CLP PROTEASE"/>
    <property type="match status" value="1"/>
</dbReference>
<comment type="function">
    <text evidence="7">Part of a stress-induced multi-chaperone system, it is involved in the recovery of the cell from heat-induced damage, in cooperation with DnaK, DnaJ and GrpE. Acts before DnaK, in the processing of protein aggregates. Protein binding stimulates the ATPase activity; ATP hydrolysis unfolds the denatured protein aggregates, which probably helps expose new hydrophobic binding sites on the surface of ClpB-bound aggregates, contributing to the solubilization and refolding of denatured protein aggregates by DnaK.</text>
</comment>
<dbReference type="SMART" id="SM00382">
    <property type="entry name" value="AAA"/>
    <property type="match status" value="2"/>
</dbReference>
<evidence type="ECO:0000256" key="2">
    <source>
        <dbReference type="ARBA" id="ARBA00022737"/>
    </source>
</evidence>
<dbReference type="SMART" id="SM01086">
    <property type="entry name" value="ClpB_D2-small"/>
    <property type="match status" value="1"/>
</dbReference>
<dbReference type="Pfam" id="PF02861">
    <property type="entry name" value="Clp_N"/>
    <property type="match status" value="1"/>
</dbReference>
<dbReference type="NCBIfam" id="TIGR03346">
    <property type="entry name" value="chaperone_ClpB"/>
    <property type="match status" value="1"/>
</dbReference>
<dbReference type="InterPro" id="IPR041546">
    <property type="entry name" value="ClpA/ClpB_AAA_lid"/>
</dbReference>
<evidence type="ECO:0000256" key="9">
    <source>
        <dbReference type="PROSITE-ProRule" id="PRU01251"/>
    </source>
</evidence>
<dbReference type="PANTHER" id="PTHR11638:SF18">
    <property type="entry name" value="HEAT SHOCK PROTEIN 104"/>
    <property type="match status" value="1"/>
</dbReference>
<comment type="subunit">
    <text evidence="8">Homohexamer. The oligomerization is ATP-dependent.</text>
</comment>
<reference evidence="14" key="1">
    <citation type="journal article" date="2019" name="Int. J. Syst. Evol. Microbiol.">
        <title>The Global Catalogue of Microorganisms (GCM) 10K type strain sequencing project: providing services to taxonomists for standard genome sequencing and annotation.</title>
        <authorList>
            <consortium name="The Broad Institute Genomics Platform"/>
            <consortium name="The Broad Institute Genome Sequencing Center for Infectious Disease"/>
            <person name="Wu L."/>
            <person name="Ma J."/>
        </authorList>
    </citation>
    <scope>NUCLEOTIDE SEQUENCE [LARGE SCALE GENOMIC DNA]</scope>
    <source>
        <strain evidence="14">CCUG 71848</strain>
    </source>
</reference>
<keyword evidence="6 10" id="KW-0143">Chaperone</keyword>
<keyword evidence="11" id="KW-0346">Stress response</keyword>
<evidence type="ECO:0000259" key="12">
    <source>
        <dbReference type="PROSITE" id="PS51903"/>
    </source>
</evidence>
<evidence type="ECO:0000256" key="8">
    <source>
        <dbReference type="ARBA" id="ARBA00026057"/>
    </source>
</evidence>
<protein>
    <recommendedName>
        <fullName evidence="11">Chaperone protein ClpB</fullName>
    </recommendedName>
</protein>
<evidence type="ECO:0000256" key="11">
    <source>
        <dbReference type="RuleBase" id="RU362034"/>
    </source>
</evidence>
<dbReference type="Proteomes" id="UP001597156">
    <property type="component" value="Unassembled WGS sequence"/>
</dbReference>
<comment type="caution">
    <text evidence="13">The sequence shown here is derived from an EMBL/GenBank/DDBJ whole genome shotgun (WGS) entry which is preliminary data.</text>
</comment>
<dbReference type="RefSeq" id="WP_121977430.1">
    <property type="nucleotide sequence ID" value="NZ_JBHTLH010000040.1"/>
</dbReference>
<dbReference type="EMBL" id="JBHTLH010000040">
    <property type="protein sequence ID" value="MFD1125901.1"/>
    <property type="molecule type" value="Genomic_DNA"/>
</dbReference>
<dbReference type="Gene3D" id="1.10.1780.10">
    <property type="entry name" value="Clp, N-terminal domain"/>
    <property type="match status" value="1"/>
</dbReference>
<evidence type="ECO:0000256" key="7">
    <source>
        <dbReference type="ARBA" id="ARBA00025613"/>
    </source>
</evidence>
<keyword evidence="5 11" id="KW-0175">Coiled coil</keyword>
<dbReference type="InterPro" id="IPR003593">
    <property type="entry name" value="AAA+_ATPase"/>
</dbReference>
<dbReference type="PRINTS" id="PR00300">
    <property type="entry name" value="CLPPROTEASEA"/>
</dbReference>
<accession>A0ABW3PUB0</accession>
<dbReference type="Gene3D" id="3.40.50.300">
    <property type="entry name" value="P-loop containing nucleotide triphosphate hydrolases"/>
    <property type="match status" value="3"/>
</dbReference>
<dbReference type="Gene3D" id="1.10.8.60">
    <property type="match status" value="1"/>
</dbReference>
<dbReference type="CDD" id="cd19499">
    <property type="entry name" value="RecA-like_ClpB_Hsp104-like"/>
    <property type="match status" value="1"/>
</dbReference>
<dbReference type="InterPro" id="IPR028299">
    <property type="entry name" value="ClpA/B_CS2"/>
</dbReference>
<dbReference type="InterPro" id="IPR050130">
    <property type="entry name" value="ClpA_ClpB"/>
</dbReference>
<dbReference type="InterPro" id="IPR004176">
    <property type="entry name" value="Clp_R_N"/>
</dbReference>
<dbReference type="SUPFAM" id="SSF81923">
    <property type="entry name" value="Double Clp-N motif"/>
    <property type="match status" value="1"/>
</dbReference>
<evidence type="ECO:0000313" key="13">
    <source>
        <dbReference type="EMBL" id="MFD1125901.1"/>
    </source>
</evidence>
<organism evidence="13 14">
    <name type="scientific">Lentilactobacillus raoultii</name>
    <dbReference type="NCBI Taxonomy" id="1987503"/>
    <lineage>
        <taxon>Bacteria</taxon>
        <taxon>Bacillati</taxon>
        <taxon>Bacillota</taxon>
        <taxon>Bacilli</taxon>
        <taxon>Lactobacillales</taxon>
        <taxon>Lactobacillaceae</taxon>
        <taxon>Lentilactobacillus</taxon>
    </lineage>
</organism>
<dbReference type="Pfam" id="PF00004">
    <property type="entry name" value="AAA"/>
    <property type="match status" value="1"/>
</dbReference>
<evidence type="ECO:0000256" key="4">
    <source>
        <dbReference type="ARBA" id="ARBA00022840"/>
    </source>
</evidence>